<reference evidence="1 2" key="1">
    <citation type="journal article" date="2018" name="Int. J. Syst. Evol. Microbiol.">
        <title>Bifidobacterium catulorum sp. nov., a novel taxon from the faeces of the baby common marmoset (Callithrix jacchus).</title>
        <authorList>
            <person name="Modesto M."/>
            <person name="Michelini S."/>
            <person name="Oki K."/>
            <person name="Biavati B."/>
            <person name="Watanabe K."/>
            <person name="Mattarelli P."/>
        </authorList>
    </citation>
    <scope>NUCLEOTIDE SEQUENCE [LARGE SCALE GENOMIC DNA]</scope>
    <source>
        <strain evidence="1 2">MRM 8.19</strain>
    </source>
</reference>
<dbReference type="EMBL" id="QFFN01000002">
    <property type="protein sequence ID" value="PWG60597.1"/>
    <property type="molecule type" value="Genomic_DNA"/>
</dbReference>
<organism evidence="1 2">
    <name type="scientific">Bifidobacterium catulorum</name>
    <dbReference type="NCBI Taxonomy" id="1630173"/>
    <lineage>
        <taxon>Bacteria</taxon>
        <taxon>Bacillati</taxon>
        <taxon>Actinomycetota</taxon>
        <taxon>Actinomycetes</taxon>
        <taxon>Bifidobacteriales</taxon>
        <taxon>Bifidobacteriaceae</taxon>
        <taxon>Bifidobacterium</taxon>
    </lineage>
</organism>
<comment type="caution">
    <text evidence="1">The sequence shown here is derived from an EMBL/GenBank/DDBJ whole genome shotgun (WGS) entry which is preliminary data.</text>
</comment>
<dbReference type="RefSeq" id="WP_109136546.1">
    <property type="nucleotide sequence ID" value="NZ_QFFN01000002.1"/>
</dbReference>
<evidence type="ECO:0000313" key="2">
    <source>
        <dbReference type="Proteomes" id="UP000245753"/>
    </source>
</evidence>
<sequence>MVESIQNHIDDVQRYAASANSVADMAGRALRAVNAAQSSLATIPKGGQAAARAAQAGADLQQLIASTRRYQQEARMAARRMRGA</sequence>
<dbReference type="AlphaFoldDB" id="A0A2U2MUR5"/>
<protein>
    <submittedName>
        <fullName evidence="1">Uncharacterized protein</fullName>
    </submittedName>
</protein>
<proteinExistence type="predicted"/>
<name>A0A2U2MUR5_9BIFI</name>
<evidence type="ECO:0000313" key="1">
    <source>
        <dbReference type="EMBL" id="PWG60597.1"/>
    </source>
</evidence>
<gene>
    <name evidence="1" type="ORF">DF200_01595</name>
</gene>
<dbReference type="Proteomes" id="UP000245753">
    <property type="component" value="Unassembled WGS sequence"/>
</dbReference>
<accession>A0A2U2MUR5</accession>
<keyword evidence="2" id="KW-1185">Reference proteome</keyword>